<gene>
    <name evidence="1" type="ORF">P3W24_06715</name>
</gene>
<accession>A0ABT6B996</accession>
<protein>
    <submittedName>
        <fullName evidence="1">Uncharacterized protein</fullName>
    </submittedName>
</protein>
<organism evidence="1 2">
    <name type="scientific">Luteibacter sahnii</name>
    <dbReference type="NCBI Taxonomy" id="3021977"/>
    <lineage>
        <taxon>Bacteria</taxon>
        <taxon>Pseudomonadati</taxon>
        <taxon>Pseudomonadota</taxon>
        <taxon>Gammaproteobacteria</taxon>
        <taxon>Lysobacterales</taxon>
        <taxon>Rhodanobacteraceae</taxon>
        <taxon>Luteibacter</taxon>
    </lineage>
</organism>
<keyword evidence="2" id="KW-1185">Reference proteome</keyword>
<name>A0ABT6B996_9GAMM</name>
<comment type="caution">
    <text evidence="1">The sequence shown here is derived from an EMBL/GenBank/DDBJ whole genome shotgun (WGS) entry which is preliminary data.</text>
</comment>
<dbReference type="EMBL" id="JARJJS010000001">
    <property type="protein sequence ID" value="MDF4024648.1"/>
    <property type="molecule type" value="Genomic_DNA"/>
</dbReference>
<evidence type="ECO:0000313" key="1">
    <source>
        <dbReference type="EMBL" id="MDF4024648.1"/>
    </source>
</evidence>
<dbReference type="Proteomes" id="UP001528850">
    <property type="component" value="Unassembled WGS sequence"/>
</dbReference>
<sequence>MAHILDVNGDAIAHLGDADLRTVVARLALAELAAQGMPLSFVTAGGDQDAADGGLDVRVECPVNFPAPDFVPRQTTGFQVKKPDISASAIEDEMRPKGALRPSIAALAEASGAYIIISAQGSVADKPLRKRRSAIRHALRDDANAGQLLTDFYDRTRLATWVNR</sequence>
<proteinExistence type="predicted"/>
<evidence type="ECO:0000313" key="2">
    <source>
        <dbReference type="Proteomes" id="UP001528850"/>
    </source>
</evidence>
<reference evidence="1 2" key="1">
    <citation type="journal article" date="2024" name="Curr. Microbiol.">
        <title>Luteibacter sahnii sp. nov., A Novel Yellow-Colored Xanthomonadin Pigment Producing Probiotic Bacterium from Healthy Rice Seed Microbiome.</title>
        <authorList>
            <person name="Jaiswal G."/>
            <person name="Rana R."/>
            <person name="Nayak P.K."/>
            <person name="Chouhan R."/>
            <person name="Gandhi S.G."/>
            <person name="Patel H.K."/>
            <person name="Patil P.B."/>
        </authorList>
    </citation>
    <scope>NUCLEOTIDE SEQUENCE [LARGE SCALE GENOMIC DNA]</scope>
    <source>
        <strain evidence="1 2">PPL201</strain>
    </source>
</reference>